<dbReference type="InterPro" id="IPR006195">
    <property type="entry name" value="aa-tRNA-synth_II"/>
</dbReference>
<dbReference type="PANTHER" id="PTHR11778">
    <property type="entry name" value="SERYL-TRNA SYNTHETASE"/>
    <property type="match status" value="1"/>
</dbReference>
<evidence type="ECO:0000256" key="9">
    <source>
        <dbReference type="PIRSR" id="PIRSR001529-2"/>
    </source>
</evidence>
<keyword evidence="10" id="KW-0175">Coiled coil</keyword>
<feature type="site" description="Important for serine binding" evidence="8">
    <location>
        <position position="388"/>
    </location>
</feature>
<accession>A0A0G0WDH3</accession>
<dbReference type="GO" id="GO:0005737">
    <property type="term" value="C:cytoplasm"/>
    <property type="evidence" value="ECO:0007669"/>
    <property type="project" value="UniProtKB-UniRule"/>
</dbReference>
<evidence type="ECO:0000256" key="8">
    <source>
        <dbReference type="PIRSR" id="PIRSR001529-1"/>
    </source>
</evidence>
<dbReference type="InterPro" id="IPR002314">
    <property type="entry name" value="aa-tRNA-synt_IIb"/>
</dbReference>
<dbReference type="SUPFAM" id="SSF46589">
    <property type="entry name" value="tRNA-binding arm"/>
    <property type="match status" value="1"/>
</dbReference>
<feature type="binding site" evidence="9">
    <location>
        <begin position="266"/>
        <end position="268"/>
    </location>
    <ligand>
        <name>ATP</name>
        <dbReference type="ChEBI" id="CHEBI:30616"/>
    </ligand>
</feature>
<dbReference type="InterPro" id="IPR015866">
    <property type="entry name" value="Ser-tRNA-synth_1_N"/>
</dbReference>
<protein>
    <recommendedName>
        <fullName evidence="1 7">Serine--tRNA ligase</fullName>
        <ecNumber evidence="1 7">6.1.1.11</ecNumber>
    </recommendedName>
</protein>
<dbReference type="NCBIfam" id="TIGR00414">
    <property type="entry name" value="serS"/>
    <property type="match status" value="1"/>
</dbReference>
<evidence type="ECO:0000313" key="12">
    <source>
        <dbReference type="EMBL" id="KKR82305.1"/>
    </source>
</evidence>
<proteinExistence type="predicted"/>
<dbReference type="GO" id="GO:0004828">
    <property type="term" value="F:serine-tRNA ligase activity"/>
    <property type="evidence" value="ECO:0007669"/>
    <property type="project" value="UniProtKB-UniRule"/>
</dbReference>
<keyword evidence="3" id="KW-0547">Nucleotide-binding</keyword>
<keyword evidence="4 9" id="KW-0067">ATP-binding</keyword>
<dbReference type="Proteomes" id="UP000034601">
    <property type="component" value="Unassembled WGS sequence"/>
</dbReference>
<dbReference type="InterPro" id="IPR010978">
    <property type="entry name" value="tRNA-bd_arm"/>
</dbReference>
<feature type="binding site" evidence="9">
    <location>
        <begin position="282"/>
        <end position="285"/>
    </location>
    <ligand>
        <name>ATP</name>
        <dbReference type="ChEBI" id="CHEBI:30616"/>
    </ligand>
</feature>
<organism evidence="12 13">
    <name type="scientific">Candidatus Daviesbacteria bacterium GW2011_GWA2_40_9</name>
    <dbReference type="NCBI Taxonomy" id="1618424"/>
    <lineage>
        <taxon>Bacteria</taxon>
        <taxon>Candidatus Daviesiibacteriota</taxon>
    </lineage>
</organism>
<dbReference type="EMBL" id="LCAB01000016">
    <property type="protein sequence ID" value="KKR82305.1"/>
    <property type="molecule type" value="Genomic_DNA"/>
</dbReference>
<comment type="caution">
    <text evidence="12">The sequence shown here is derived from an EMBL/GenBank/DDBJ whole genome shotgun (WGS) entry which is preliminary data.</text>
</comment>
<feature type="coiled-coil region" evidence="10">
    <location>
        <begin position="30"/>
        <end position="90"/>
    </location>
</feature>
<dbReference type="PIRSF" id="PIRSF001529">
    <property type="entry name" value="Ser-tRNA-synth_IIa"/>
    <property type="match status" value="1"/>
</dbReference>
<evidence type="ECO:0000256" key="2">
    <source>
        <dbReference type="ARBA" id="ARBA00022598"/>
    </source>
</evidence>
<feature type="binding site" evidence="8">
    <location>
        <position position="289"/>
    </location>
    <ligand>
        <name>L-serine</name>
        <dbReference type="ChEBI" id="CHEBI:33384"/>
    </ligand>
</feature>
<dbReference type="PATRIC" id="fig|1618424.3.peg.1027"/>
<feature type="domain" description="Aminoacyl-transfer RNA synthetases class-II family profile" evidence="11">
    <location>
        <begin position="181"/>
        <end position="413"/>
    </location>
</feature>
<dbReference type="PRINTS" id="PR00981">
    <property type="entry name" value="TRNASYNTHSER"/>
</dbReference>
<dbReference type="Gene3D" id="3.30.930.10">
    <property type="entry name" value="Bira Bifunctional Protein, Domain 2"/>
    <property type="match status" value="1"/>
</dbReference>
<dbReference type="InterPro" id="IPR002317">
    <property type="entry name" value="Ser-tRNA-ligase_type_1"/>
</dbReference>
<keyword evidence="6" id="KW-0030">Aminoacyl-tRNA synthetase</keyword>
<evidence type="ECO:0000256" key="1">
    <source>
        <dbReference type="ARBA" id="ARBA00012840"/>
    </source>
</evidence>
<name>A0A0G0WDH3_9BACT</name>
<dbReference type="PROSITE" id="PS50862">
    <property type="entry name" value="AA_TRNA_LIGASE_II"/>
    <property type="match status" value="1"/>
</dbReference>
<dbReference type="AlphaFoldDB" id="A0A0G0WDH3"/>
<keyword evidence="5" id="KW-0648">Protein biosynthesis</keyword>
<dbReference type="GO" id="GO:0005524">
    <property type="term" value="F:ATP binding"/>
    <property type="evidence" value="ECO:0007669"/>
    <property type="project" value="UniProtKB-KW"/>
</dbReference>
<gene>
    <name evidence="12" type="ORF">UU29_C0016G0016</name>
</gene>
<evidence type="ECO:0000256" key="7">
    <source>
        <dbReference type="NCBIfam" id="TIGR00414"/>
    </source>
</evidence>
<keyword evidence="2 12" id="KW-0436">Ligase</keyword>
<evidence type="ECO:0000256" key="10">
    <source>
        <dbReference type="SAM" id="Coils"/>
    </source>
</evidence>
<dbReference type="InterPro" id="IPR045864">
    <property type="entry name" value="aa-tRNA-synth_II/BPL/LPL"/>
</dbReference>
<dbReference type="Pfam" id="PF02403">
    <property type="entry name" value="Seryl_tRNA_N"/>
    <property type="match status" value="1"/>
</dbReference>
<dbReference type="EC" id="6.1.1.11" evidence="1 7"/>
<evidence type="ECO:0000313" key="13">
    <source>
        <dbReference type="Proteomes" id="UP000034601"/>
    </source>
</evidence>
<evidence type="ECO:0000256" key="6">
    <source>
        <dbReference type="ARBA" id="ARBA00023146"/>
    </source>
</evidence>
<feature type="binding site" evidence="8">
    <location>
        <position position="266"/>
    </location>
    <ligand>
        <name>L-serine</name>
        <dbReference type="ChEBI" id="CHEBI:33384"/>
    </ligand>
</feature>
<evidence type="ECO:0000256" key="3">
    <source>
        <dbReference type="ARBA" id="ARBA00022741"/>
    </source>
</evidence>
<dbReference type="InterPro" id="IPR042103">
    <property type="entry name" value="SerRS_1_N_sf"/>
</dbReference>
<dbReference type="InterPro" id="IPR033729">
    <property type="entry name" value="SerRS_core"/>
</dbReference>
<dbReference type="Pfam" id="PF00587">
    <property type="entry name" value="tRNA-synt_2b"/>
    <property type="match status" value="1"/>
</dbReference>
<sequence length="429" mass="49166">MLDINFIRENQNKVRKAIEQKKAKVDFEKLLTLDNQRRELIKTIEDLRQQRNVAASNKDIEKGKGIKGKLEGLEVQLKEVETKFDEQMILVPNVIMEDVPEGVDESGNQVIRKWGEPKSFTFTPKDHIELGKILDVIDIDTASKVAGTRFAYLKNEVVLLQFAIIQYTFQILAKEPILKDIAEKIEPGYNPKPFVPVLPPDMVRPDVYTKMARLDPFQAEERYYLASDDLYLIGSAEHTLGPIHMDQIIEEKNLPLRYVGYSTSFRREAGSYGRDTKGIIRVHQFDKIEIESFTLPEHSVKEQNFIVAIQEYLLQSLNLPYQVVMICTGDMGGPDARQLDIETWMPGQGKYRETHTSDLITDYQARRLKTRVKRKDGKIELVHMNDATAFALGRIIVAILENFQQADGSVIIPEVLRPFTGFSEIKPKD</sequence>
<dbReference type="GO" id="GO:0006434">
    <property type="term" value="P:seryl-tRNA aminoacylation"/>
    <property type="evidence" value="ECO:0007669"/>
    <property type="project" value="UniProtKB-UniRule"/>
</dbReference>
<dbReference type="SUPFAM" id="SSF55681">
    <property type="entry name" value="Class II aaRS and biotin synthetases"/>
    <property type="match status" value="1"/>
</dbReference>
<evidence type="ECO:0000256" key="5">
    <source>
        <dbReference type="ARBA" id="ARBA00022917"/>
    </source>
</evidence>
<evidence type="ECO:0000259" key="11">
    <source>
        <dbReference type="PROSITE" id="PS50862"/>
    </source>
</evidence>
<reference evidence="12 13" key="1">
    <citation type="journal article" date="2015" name="Nature">
        <title>rRNA introns, odd ribosomes, and small enigmatic genomes across a large radiation of phyla.</title>
        <authorList>
            <person name="Brown C.T."/>
            <person name="Hug L.A."/>
            <person name="Thomas B.C."/>
            <person name="Sharon I."/>
            <person name="Castelle C.J."/>
            <person name="Singh A."/>
            <person name="Wilkins M.J."/>
            <person name="Williams K.H."/>
            <person name="Banfield J.F."/>
        </authorList>
    </citation>
    <scope>NUCLEOTIDE SEQUENCE [LARGE SCALE GENOMIC DNA]</scope>
</reference>
<evidence type="ECO:0000256" key="4">
    <source>
        <dbReference type="ARBA" id="ARBA00022840"/>
    </source>
</evidence>
<dbReference type="Gene3D" id="1.10.287.40">
    <property type="entry name" value="Serine-tRNA synthetase, tRNA binding domain"/>
    <property type="match status" value="1"/>
</dbReference>
<dbReference type="CDD" id="cd00770">
    <property type="entry name" value="SerRS_core"/>
    <property type="match status" value="1"/>
</dbReference>